<feature type="transmembrane region" description="Helical" evidence="1">
    <location>
        <begin position="54"/>
        <end position="75"/>
    </location>
</feature>
<dbReference type="KEGG" id="kqi:F1D05_31380"/>
<evidence type="ECO:0000256" key="1">
    <source>
        <dbReference type="SAM" id="Phobius"/>
    </source>
</evidence>
<keyword evidence="1" id="KW-0472">Membrane</keyword>
<protein>
    <submittedName>
        <fullName evidence="2">Uncharacterized protein</fullName>
    </submittedName>
</protein>
<keyword evidence="1" id="KW-1133">Transmembrane helix</keyword>
<organism evidence="2 3">
    <name type="scientific">Kribbella qitaiheensis</name>
    <dbReference type="NCBI Taxonomy" id="1544730"/>
    <lineage>
        <taxon>Bacteria</taxon>
        <taxon>Bacillati</taxon>
        <taxon>Actinomycetota</taxon>
        <taxon>Actinomycetes</taxon>
        <taxon>Propionibacteriales</taxon>
        <taxon>Kribbellaceae</taxon>
        <taxon>Kribbella</taxon>
    </lineage>
</organism>
<sequence length="282" mass="30336">MNKTTLDHLRSLNPITDDRVTASLPPGEREARFHDLLATAASDSGRRRRKAIRLAVRTALPALVAAGVLAAVIVARHETLPTGQSPIPVASVLQFVPQGKYLVIKVVDPAADPARINKELADHGLNIQITLPAVSPSLVGTDTGTRIEGGEVIGESTEPANCWKTGAKPCVPVFRIPKDFKGHAELGIGRPADAGETFDRTGQVDAPGELLHGLQWRGKTVGEVRTMLAQRNAKIFEFRVDVKPPGGRSSTDAAQTVPDNWYVPDALPWSPDEVLVWASPKR</sequence>
<proteinExistence type="predicted"/>
<reference evidence="2 3" key="2">
    <citation type="journal article" date="2020" name="Microbiol. Resour. Announc.">
        <title>Antarctic desert soil bacteria exhibit high novel natural product potential, evaluated through long-read genome sequencing and comparative genomics.</title>
        <authorList>
            <person name="Benaud N."/>
            <person name="Edwards R.J."/>
            <person name="Amos T.G."/>
            <person name="D'Agostino P.M."/>
            <person name="Gutierrez-Chavez C."/>
            <person name="Montgomery K."/>
            <person name="Nicetic I."/>
            <person name="Ferrari B.C."/>
        </authorList>
    </citation>
    <scope>NUCLEOTIDE SEQUENCE [LARGE SCALE GENOMIC DNA]</scope>
    <source>
        <strain evidence="2 3">SPB151</strain>
    </source>
</reference>
<name>A0A7G6X5U0_9ACTN</name>
<keyword evidence="1" id="KW-0812">Transmembrane</keyword>
<reference evidence="3" key="1">
    <citation type="submission" date="2019-09" db="EMBL/GenBank/DDBJ databases">
        <title>Antimicrobial potential of Antarctic Bacteria.</title>
        <authorList>
            <person name="Benaud N."/>
            <person name="Edwards R.J."/>
            <person name="Ferrari B.C."/>
        </authorList>
    </citation>
    <scope>NUCLEOTIDE SEQUENCE [LARGE SCALE GENOMIC DNA]</scope>
    <source>
        <strain evidence="3">SPB151</strain>
    </source>
</reference>
<evidence type="ECO:0000313" key="2">
    <source>
        <dbReference type="EMBL" id="QNE21605.1"/>
    </source>
</evidence>
<keyword evidence="3" id="KW-1185">Reference proteome</keyword>
<accession>A0A7G6X5U0</accession>
<gene>
    <name evidence="2" type="ORF">F1D05_31380</name>
</gene>
<dbReference type="AlphaFoldDB" id="A0A7G6X5U0"/>
<dbReference type="Proteomes" id="UP000515563">
    <property type="component" value="Chromosome"/>
</dbReference>
<dbReference type="EMBL" id="CP043661">
    <property type="protein sequence ID" value="QNE21605.1"/>
    <property type="molecule type" value="Genomic_DNA"/>
</dbReference>
<evidence type="ECO:0000313" key="3">
    <source>
        <dbReference type="Proteomes" id="UP000515563"/>
    </source>
</evidence>
<dbReference type="RefSeq" id="WP_185444012.1">
    <property type="nucleotide sequence ID" value="NZ_CP043661.1"/>
</dbReference>